<evidence type="ECO:0000256" key="1">
    <source>
        <dbReference type="ARBA" id="ARBA00022801"/>
    </source>
</evidence>
<keyword evidence="1 2" id="KW-0378">Hydrolase</keyword>
<organism evidence="3 4">
    <name type="scientific">Pseudoduganella namucuonensis</name>
    <dbReference type="NCBI Taxonomy" id="1035707"/>
    <lineage>
        <taxon>Bacteria</taxon>
        <taxon>Pseudomonadati</taxon>
        <taxon>Pseudomonadota</taxon>
        <taxon>Betaproteobacteria</taxon>
        <taxon>Burkholderiales</taxon>
        <taxon>Oxalobacteraceae</taxon>
        <taxon>Telluria group</taxon>
        <taxon>Pseudoduganella</taxon>
    </lineage>
</organism>
<sequence>MMYSFVEVRLSLPGFRAKRGIMITNHKLFFALWPDDSARAALARLRALAPGRHIAPEKLHLTLAFLGRQPSTALPGLLGILERLEAPELPLRIDCLGYFARPRIAWAGMTRPPAALAALQAALMAELEAAGFPPSIHDGFKPHVTLAREAGTAPAETAFEPVAWRAREVALVESFPSGEYAPIAVKALARGAARELGFPPARE</sequence>
<dbReference type="PANTHER" id="PTHR35561">
    <property type="entry name" value="RNA 2',3'-CYCLIC PHOSPHODIESTERASE"/>
    <property type="match status" value="1"/>
</dbReference>
<protein>
    <recommendedName>
        <fullName evidence="2">RNA 2',3'-cyclic phosphodiesterase</fullName>
        <shortName evidence="2">RNA 2',3'-CPDase</shortName>
        <ecNumber evidence="2">3.1.4.58</ecNumber>
    </recommendedName>
</protein>
<dbReference type="InterPro" id="IPR004175">
    <property type="entry name" value="RNA_CPDase"/>
</dbReference>
<dbReference type="EC" id="3.1.4.58" evidence="2"/>
<dbReference type="PANTHER" id="PTHR35561:SF1">
    <property type="entry name" value="RNA 2',3'-CYCLIC PHOSPHODIESTERASE"/>
    <property type="match status" value="1"/>
</dbReference>
<dbReference type="STRING" id="1035707.SAMN05216552_1017118"/>
<dbReference type="Pfam" id="PF13563">
    <property type="entry name" value="2_5_RNA_ligase2"/>
    <property type="match status" value="1"/>
</dbReference>
<comment type="catalytic activity">
    <reaction evidence="2">
        <text>a 3'-end 2',3'-cyclophospho-ribonucleotide-RNA + H2O = a 3'-end 2'-phospho-ribonucleotide-RNA + H(+)</text>
        <dbReference type="Rhea" id="RHEA:11828"/>
        <dbReference type="Rhea" id="RHEA-COMP:10464"/>
        <dbReference type="Rhea" id="RHEA-COMP:17353"/>
        <dbReference type="ChEBI" id="CHEBI:15377"/>
        <dbReference type="ChEBI" id="CHEBI:15378"/>
        <dbReference type="ChEBI" id="CHEBI:83064"/>
        <dbReference type="ChEBI" id="CHEBI:173113"/>
        <dbReference type="EC" id="3.1.4.58"/>
    </reaction>
</comment>
<keyword evidence="4" id="KW-1185">Reference proteome</keyword>
<evidence type="ECO:0000313" key="4">
    <source>
        <dbReference type="Proteomes" id="UP000199391"/>
    </source>
</evidence>
<dbReference type="Proteomes" id="UP000199391">
    <property type="component" value="Unassembled WGS sequence"/>
</dbReference>
<feature type="active site" description="Proton acceptor" evidence="2">
    <location>
        <position position="143"/>
    </location>
</feature>
<name>A0A1I7KKZ1_9BURK</name>
<gene>
    <name evidence="3" type="ORF">SAMN05216552_1017118</name>
</gene>
<reference evidence="4" key="1">
    <citation type="submission" date="2016-10" db="EMBL/GenBank/DDBJ databases">
        <authorList>
            <person name="Varghese N."/>
            <person name="Submissions S."/>
        </authorList>
    </citation>
    <scope>NUCLEOTIDE SEQUENCE [LARGE SCALE GENOMIC DNA]</scope>
    <source>
        <strain evidence="4">CGMCC 1.11014</strain>
    </source>
</reference>
<dbReference type="NCBIfam" id="TIGR02258">
    <property type="entry name" value="2_5_ligase"/>
    <property type="match status" value="1"/>
</dbReference>
<comment type="function">
    <text evidence="2">Hydrolyzes RNA 2',3'-cyclic phosphodiester to an RNA 2'-phosphomonoester.</text>
</comment>
<dbReference type="EMBL" id="FPBO01000017">
    <property type="protein sequence ID" value="SFU98098.1"/>
    <property type="molecule type" value="Genomic_DNA"/>
</dbReference>
<keyword evidence="3" id="KW-0436">Ligase</keyword>
<feature type="short sequence motif" description="HXTX 1" evidence="2">
    <location>
        <begin position="60"/>
        <end position="63"/>
    </location>
</feature>
<evidence type="ECO:0000256" key="2">
    <source>
        <dbReference type="HAMAP-Rule" id="MF_01940"/>
    </source>
</evidence>
<dbReference type="GO" id="GO:0008664">
    <property type="term" value="F:RNA 2',3'-cyclic 3'-phosphodiesterase activity"/>
    <property type="evidence" value="ECO:0007669"/>
    <property type="project" value="UniProtKB-EC"/>
</dbReference>
<dbReference type="AlphaFoldDB" id="A0A1I7KKZ1"/>
<dbReference type="GO" id="GO:0004113">
    <property type="term" value="F:2',3'-cyclic-nucleotide 3'-phosphodiesterase activity"/>
    <property type="evidence" value="ECO:0007669"/>
    <property type="project" value="InterPro"/>
</dbReference>
<feature type="short sequence motif" description="HXTX 2" evidence="2">
    <location>
        <begin position="143"/>
        <end position="146"/>
    </location>
</feature>
<evidence type="ECO:0000313" key="3">
    <source>
        <dbReference type="EMBL" id="SFU98098.1"/>
    </source>
</evidence>
<feature type="active site" description="Proton donor" evidence="2">
    <location>
        <position position="60"/>
    </location>
</feature>
<dbReference type="Gene3D" id="3.90.1140.10">
    <property type="entry name" value="Cyclic phosphodiesterase"/>
    <property type="match status" value="1"/>
</dbReference>
<dbReference type="HAMAP" id="MF_01940">
    <property type="entry name" value="RNA_CPDase"/>
    <property type="match status" value="1"/>
</dbReference>
<dbReference type="GO" id="GO:0016874">
    <property type="term" value="F:ligase activity"/>
    <property type="evidence" value="ECO:0007669"/>
    <property type="project" value="UniProtKB-KW"/>
</dbReference>
<proteinExistence type="inferred from homology"/>
<comment type="similarity">
    <text evidence="2">Belongs to the 2H phosphoesterase superfamily. ThpR family.</text>
</comment>
<dbReference type="SUPFAM" id="SSF55144">
    <property type="entry name" value="LigT-like"/>
    <property type="match status" value="1"/>
</dbReference>
<accession>A0A1I7KKZ1</accession>
<dbReference type="InterPro" id="IPR009097">
    <property type="entry name" value="Cyclic_Pdiesterase"/>
</dbReference>